<feature type="transmembrane region" description="Helical" evidence="1">
    <location>
        <begin position="218"/>
        <end position="240"/>
    </location>
</feature>
<proteinExistence type="predicted"/>
<evidence type="ECO:0000256" key="1">
    <source>
        <dbReference type="SAM" id="Phobius"/>
    </source>
</evidence>
<keyword evidence="1" id="KW-0472">Membrane</keyword>
<feature type="transmembrane region" description="Helical" evidence="1">
    <location>
        <begin position="50"/>
        <end position="73"/>
    </location>
</feature>
<feature type="signal peptide" evidence="2">
    <location>
        <begin position="1"/>
        <end position="26"/>
    </location>
</feature>
<feature type="transmembrane region" description="Helical" evidence="1">
    <location>
        <begin position="170"/>
        <end position="191"/>
    </location>
</feature>
<evidence type="ECO:0000313" key="3">
    <source>
        <dbReference type="EMBL" id="BDA64360.1"/>
    </source>
</evidence>
<keyword evidence="1" id="KW-0812">Transmembrane</keyword>
<protein>
    <submittedName>
        <fullName evidence="3">Lantibiotic ABC transporter permease</fullName>
    </submittedName>
</protein>
<name>A0ABN6K458_9ACTO</name>
<dbReference type="Pfam" id="PF12730">
    <property type="entry name" value="ABC2_membrane_4"/>
    <property type="match status" value="1"/>
</dbReference>
<organism evidence="3 4">
    <name type="scientific">Actinomyces capricornis</name>
    <dbReference type="NCBI Taxonomy" id="2755559"/>
    <lineage>
        <taxon>Bacteria</taxon>
        <taxon>Bacillati</taxon>
        <taxon>Actinomycetota</taxon>
        <taxon>Actinomycetes</taxon>
        <taxon>Actinomycetales</taxon>
        <taxon>Actinomycetaceae</taxon>
        <taxon>Actinomyces</taxon>
    </lineage>
</organism>
<keyword evidence="4" id="KW-1185">Reference proteome</keyword>
<keyword evidence="2" id="KW-0732">Signal</keyword>
<sequence length="246" mass="25579">MEISKLRRSRLWLTLLLATGFELAWAAAVTTRALADPPDGTIAGTSVAIFQATAVHGIVAPIISAVVASRLATTEHDSTMLSQLLADGQPHTSLFLAKLTTALAICSVPAIALVTATTLLTAASGAPINQSMTATWLVSLLLANIAMTAIHLALALLVHRQAVTLTVGALGGLFGNLTNFIPAALTVFLPWQYPGVVSPVRILRDGGRITGLAPLDHLGVYIVIVIVIGLAAAAITQAVFSRQVTR</sequence>
<feature type="transmembrane region" description="Helical" evidence="1">
    <location>
        <begin position="94"/>
        <end position="116"/>
    </location>
</feature>
<dbReference type="RefSeq" id="WP_263421933.1">
    <property type="nucleotide sequence ID" value="NZ_AP025017.1"/>
</dbReference>
<accession>A0ABN6K458</accession>
<feature type="chain" id="PRO_5046097951" evidence="2">
    <location>
        <begin position="27"/>
        <end position="246"/>
    </location>
</feature>
<feature type="transmembrane region" description="Helical" evidence="1">
    <location>
        <begin position="136"/>
        <end position="158"/>
    </location>
</feature>
<evidence type="ECO:0000313" key="4">
    <source>
        <dbReference type="Proteomes" id="UP000824496"/>
    </source>
</evidence>
<dbReference type="Proteomes" id="UP000824496">
    <property type="component" value="Chromosome"/>
</dbReference>
<gene>
    <name evidence="3" type="ORF">MANAM107_11940</name>
</gene>
<dbReference type="EMBL" id="AP025017">
    <property type="protein sequence ID" value="BDA64360.1"/>
    <property type="molecule type" value="Genomic_DNA"/>
</dbReference>
<evidence type="ECO:0000256" key="2">
    <source>
        <dbReference type="SAM" id="SignalP"/>
    </source>
</evidence>
<reference evidence="3 4" key="1">
    <citation type="submission" date="2021-08" db="EMBL/GenBank/DDBJ databases">
        <title>Whole genome sequence of novel Actinomyces species strain MAS-1.</title>
        <authorList>
            <person name="Saito M."/>
            <person name="Kuwahara N."/>
            <person name="Takizawa T."/>
            <person name="Gotouda H."/>
            <person name="Ochiai T."/>
        </authorList>
    </citation>
    <scope>NUCLEOTIDE SEQUENCE [LARGE SCALE GENOMIC DNA]</scope>
    <source>
        <strain evidence="3 4">MAS-1</strain>
    </source>
</reference>
<keyword evidence="1" id="KW-1133">Transmembrane helix</keyword>